<accession>A0A919P8M9</accession>
<organism evidence="2 3">
    <name type="scientific">Cellulomonas pakistanensis</name>
    <dbReference type="NCBI Taxonomy" id="992287"/>
    <lineage>
        <taxon>Bacteria</taxon>
        <taxon>Bacillati</taxon>
        <taxon>Actinomycetota</taxon>
        <taxon>Actinomycetes</taxon>
        <taxon>Micrococcales</taxon>
        <taxon>Cellulomonadaceae</taxon>
        <taxon>Cellulomonas</taxon>
    </lineage>
</organism>
<reference evidence="2" key="1">
    <citation type="submission" date="2021-01" db="EMBL/GenBank/DDBJ databases">
        <title>Whole genome shotgun sequence of Cellulomonas pakistanensis NBRC 110800.</title>
        <authorList>
            <person name="Komaki H."/>
            <person name="Tamura T."/>
        </authorList>
    </citation>
    <scope>NUCLEOTIDE SEQUENCE</scope>
    <source>
        <strain evidence="2">NBRC 110800</strain>
    </source>
</reference>
<proteinExistence type="predicted"/>
<evidence type="ECO:0000313" key="2">
    <source>
        <dbReference type="EMBL" id="GIG36390.1"/>
    </source>
</evidence>
<dbReference type="RefSeq" id="WP_203668406.1">
    <property type="nucleotide sequence ID" value="NZ_BONO01000011.1"/>
</dbReference>
<dbReference type="Proteomes" id="UP000642125">
    <property type="component" value="Unassembled WGS sequence"/>
</dbReference>
<evidence type="ECO:0000259" key="1">
    <source>
        <dbReference type="Pfam" id="PF13490"/>
    </source>
</evidence>
<feature type="domain" description="Putative zinc-finger" evidence="1">
    <location>
        <begin position="7"/>
        <end position="36"/>
    </location>
</feature>
<protein>
    <recommendedName>
        <fullName evidence="1">Putative zinc-finger domain-containing protein</fullName>
    </recommendedName>
</protein>
<keyword evidence="3" id="KW-1185">Reference proteome</keyword>
<dbReference type="Pfam" id="PF13490">
    <property type="entry name" value="zf-HC2"/>
    <property type="match status" value="1"/>
</dbReference>
<comment type="caution">
    <text evidence="2">The sequence shown here is derived from an EMBL/GenBank/DDBJ whole genome shotgun (WGS) entry which is preliminary data.</text>
</comment>
<evidence type="ECO:0000313" key="3">
    <source>
        <dbReference type="Proteomes" id="UP000642125"/>
    </source>
</evidence>
<gene>
    <name evidence="2" type="ORF">Cpa01nite_17710</name>
</gene>
<dbReference type="InterPro" id="IPR027383">
    <property type="entry name" value="Znf_put"/>
</dbReference>
<dbReference type="AlphaFoldDB" id="A0A919P8M9"/>
<name>A0A919P8M9_9CELL</name>
<dbReference type="EMBL" id="BONO01000011">
    <property type="protein sequence ID" value="GIG36390.1"/>
    <property type="molecule type" value="Genomic_DNA"/>
</dbReference>
<sequence length="373" mass="37400">MSGHLGDRVSALVDGQLAPAAAERALAHVAGCPRCAADLAAARAARRVLSGCDDVRPAGDLTARLLALGGAPIPPGAPADRTRHGAMDPFVPPGPVHGTAAFPSTPTTPGSGIGGLLGGRGPFGEGVLGGRSVLGSGRVLGGSLLGSRRVLGDRPVVPGPSGTPGHGRRGLRAAVGSLTGLGVVAVGLFLLGDRPTVAPATEHTEALSLLGDAGLAAVPAVSAGGATGPAAGSSTQDYLDWMRAEGWTSPAQVPAGWSVTSVHLRDEGRTLEVDLAGPTGDVVVTEQHGRLDVSALTAAEPIDVEGRTVYLLSAEPWHAAWQSGDTVVEVVSSRTGTEAAQVVAQFPEGEFDSGLPARLTRGWDTFAAAVHLP</sequence>